<dbReference type="PANTHER" id="PTHR10900:SF12">
    <property type="entry name" value="PERIOSTIN"/>
    <property type="match status" value="1"/>
</dbReference>
<proteinExistence type="predicted"/>
<organism evidence="6 7">
    <name type="scientific">Notothenia coriiceps</name>
    <name type="common">black rockcod</name>
    <dbReference type="NCBI Taxonomy" id="8208"/>
    <lineage>
        <taxon>Eukaryota</taxon>
        <taxon>Metazoa</taxon>
        <taxon>Chordata</taxon>
        <taxon>Craniata</taxon>
        <taxon>Vertebrata</taxon>
        <taxon>Euteleostomi</taxon>
        <taxon>Actinopterygii</taxon>
        <taxon>Neopterygii</taxon>
        <taxon>Teleostei</taxon>
        <taxon>Neoteleostei</taxon>
        <taxon>Acanthomorphata</taxon>
        <taxon>Eupercaria</taxon>
        <taxon>Perciformes</taxon>
        <taxon>Notothenioidei</taxon>
        <taxon>Nototheniidae</taxon>
        <taxon>Notothenia</taxon>
    </lineage>
</organism>
<protein>
    <submittedName>
        <fullName evidence="7">Periostin-like</fullName>
    </submittedName>
</protein>
<evidence type="ECO:0000313" key="6">
    <source>
        <dbReference type="Proteomes" id="UP000504611"/>
    </source>
</evidence>
<name>A0A6I9PMR8_9TELE</name>
<dbReference type="GO" id="GO:0050839">
    <property type="term" value="F:cell adhesion molecule binding"/>
    <property type="evidence" value="ECO:0007669"/>
    <property type="project" value="TreeGrafter"/>
</dbReference>
<dbReference type="InterPro" id="IPR000782">
    <property type="entry name" value="FAS1_domain"/>
</dbReference>
<dbReference type="RefSeq" id="XP_010786856.1">
    <property type="nucleotide sequence ID" value="XM_010788554.1"/>
</dbReference>
<dbReference type="Proteomes" id="UP000504611">
    <property type="component" value="Unplaced"/>
</dbReference>
<evidence type="ECO:0000259" key="4">
    <source>
        <dbReference type="PROSITE" id="PS50213"/>
    </source>
</evidence>
<dbReference type="InterPro" id="IPR011489">
    <property type="entry name" value="EMI_domain"/>
</dbReference>
<evidence type="ECO:0000256" key="1">
    <source>
        <dbReference type="ARBA" id="ARBA00022729"/>
    </source>
</evidence>
<dbReference type="PANTHER" id="PTHR10900">
    <property type="entry name" value="PERIOSTIN-RELATED"/>
    <property type="match status" value="1"/>
</dbReference>
<dbReference type="GO" id="GO:0005615">
    <property type="term" value="C:extracellular space"/>
    <property type="evidence" value="ECO:0007669"/>
    <property type="project" value="TreeGrafter"/>
</dbReference>
<feature type="domain" description="FAS1" evidence="4">
    <location>
        <begin position="98"/>
        <end position="230"/>
    </location>
</feature>
<accession>A0A6I9PMR8</accession>
<dbReference type="PROSITE" id="PS51041">
    <property type="entry name" value="EMI"/>
    <property type="match status" value="1"/>
</dbReference>
<dbReference type="GO" id="GO:0031012">
    <property type="term" value="C:extracellular matrix"/>
    <property type="evidence" value="ECO:0007669"/>
    <property type="project" value="TreeGrafter"/>
</dbReference>
<dbReference type="Pfam" id="PF02469">
    <property type="entry name" value="Fasciclin"/>
    <property type="match status" value="2"/>
</dbReference>
<dbReference type="InterPro" id="IPR036378">
    <property type="entry name" value="FAS1_dom_sf"/>
</dbReference>
<keyword evidence="6" id="KW-1185">Reference proteome</keyword>
<dbReference type="KEGG" id="ncc:104960486"/>
<keyword evidence="2" id="KW-1015">Disulfide bond</keyword>
<dbReference type="GeneID" id="104960486"/>
<evidence type="ECO:0000256" key="3">
    <source>
        <dbReference type="SAM" id="SignalP"/>
    </source>
</evidence>
<dbReference type="InterPro" id="IPR050904">
    <property type="entry name" value="Adhesion/Biosynth-related"/>
</dbReference>
<feature type="domain" description="EMI" evidence="5">
    <location>
        <begin position="40"/>
        <end position="94"/>
    </location>
</feature>
<evidence type="ECO:0000256" key="2">
    <source>
        <dbReference type="ARBA" id="ARBA00023157"/>
    </source>
</evidence>
<dbReference type="SUPFAM" id="SSF82153">
    <property type="entry name" value="FAS1 domain"/>
    <property type="match status" value="2"/>
</dbReference>
<gene>
    <name evidence="7" type="primary">LOC104960486</name>
</gene>
<dbReference type="PROSITE" id="PS50213">
    <property type="entry name" value="FAS1"/>
    <property type="match status" value="2"/>
</dbReference>
<dbReference type="FunFam" id="2.30.180.10:FF:000003">
    <property type="entry name" value="periostin isoform X1"/>
    <property type="match status" value="1"/>
</dbReference>
<dbReference type="SMART" id="SM00554">
    <property type="entry name" value="FAS1"/>
    <property type="match status" value="2"/>
</dbReference>
<dbReference type="GO" id="GO:0007155">
    <property type="term" value="P:cell adhesion"/>
    <property type="evidence" value="ECO:0007669"/>
    <property type="project" value="TreeGrafter"/>
</dbReference>
<feature type="signal peptide" evidence="3">
    <location>
        <begin position="1"/>
        <end position="22"/>
    </location>
</feature>
<keyword evidence="1 3" id="KW-0732">Signal</keyword>
<evidence type="ECO:0000313" key="7">
    <source>
        <dbReference type="RefSeq" id="XP_010786856.1"/>
    </source>
</evidence>
<reference evidence="7" key="1">
    <citation type="submission" date="2025-08" db="UniProtKB">
        <authorList>
            <consortium name="RefSeq"/>
        </authorList>
    </citation>
    <scope>IDENTIFICATION</scope>
    <source>
        <tissue evidence="7">Muscle</tissue>
    </source>
</reference>
<feature type="chain" id="PRO_5027110267" evidence="3">
    <location>
        <begin position="23"/>
        <end position="421"/>
    </location>
</feature>
<dbReference type="GO" id="GO:0030198">
    <property type="term" value="P:extracellular matrix organization"/>
    <property type="evidence" value="ECO:0007669"/>
    <property type="project" value="TreeGrafter"/>
</dbReference>
<dbReference type="Gene3D" id="2.30.180.10">
    <property type="entry name" value="FAS1 domain"/>
    <property type="match status" value="2"/>
</dbReference>
<sequence>MKLLFVAAFALFVLSAFDKADSSAYDKIVAHSRIRARKEGPNVCALQQFMGTKKKYFSTCRNWYRGSICGKKATVLYECCPGYMKLEGMRGCPAVAPIDNVYGTLGVVKATSTQKYSDISKLRPEIEGSGSFTVFAPSNDAWELLDEEMRSALVSNVNIELYNALHYHMANQRLLTKDLKNGMTVTSMYQDLGLQINHYSNGVVTVNCARIIHGNQIATNGVVHVIDRVIKAVGNTIQDVIEVEDDLTTLSDVAQNSGLLEKLGQPGHFTLFAPTNKAFETLGSEVLERLQGDKKVLKALLNFHILDSVQCSEAIMGGTSYETLEGNNIEIGCDGESLTVNGIKMVLKKDIVTTNGVIHLIDQVLMPDSAKQVMELVGSSQSTFGDMVSELGLSASMQSDAEYTLLAPLNTVFNGEQHTGD</sequence>
<feature type="domain" description="FAS1" evidence="4">
    <location>
        <begin position="234"/>
        <end position="365"/>
    </location>
</feature>
<dbReference type="AlphaFoldDB" id="A0A6I9PMR8"/>
<dbReference type="OrthoDB" id="8892643at2759"/>
<evidence type="ECO:0000259" key="5">
    <source>
        <dbReference type="PROSITE" id="PS51041"/>
    </source>
</evidence>
<dbReference type="FunFam" id="2.30.180.10:FF:000001">
    <property type="entry name" value="periostin isoform X1"/>
    <property type="match status" value="1"/>
</dbReference>